<protein>
    <recommendedName>
        <fullName evidence="4">Glycosyltransferase RgtA/B/C/D-like domain-containing protein</fullName>
    </recommendedName>
</protein>
<accession>A0A3A4R0F6</accession>
<keyword evidence="1" id="KW-0472">Membrane</keyword>
<feature type="transmembrane region" description="Helical" evidence="1">
    <location>
        <begin position="301"/>
        <end position="320"/>
    </location>
</feature>
<comment type="caution">
    <text evidence="2">The sequence shown here is derived from an EMBL/GenBank/DDBJ whole genome shotgun (WGS) entry which is preliminary data.</text>
</comment>
<dbReference type="Proteomes" id="UP000266426">
    <property type="component" value="Unassembled WGS sequence"/>
</dbReference>
<feature type="transmembrane region" description="Helical" evidence="1">
    <location>
        <begin position="474"/>
        <end position="491"/>
    </location>
</feature>
<feature type="transmembrane region" description="Helical" evidence="1">
    <location>
        <begin position="497"/>
        <end position="517"/>
    </location>
</feature>
<feature type="transmembrane region" description="Helical" evidence="1">
    <location>
        <begin position="529"/>
        <end position="550"/>
    </location>
</feature>
<feature type="transmembrane region" description="Helical" evidence="1">
    <location>
        <begin position="100"/>
        <end position="122"/>
    </location>
</feature>
<name>A0A3A4R0F6_9BACT</name>
<gene>
    <name evidence="2" type="ORF">C4541_07900</name>
</gene>
<dbReference type="EMBL" id="QZJZ01000066">
    <property type="protein sequence ID" value="RJP58472.1"/>
    <property type="molecule type" value="Genomic_DNA"/>
</dbReference>
<feature type="transmembrane region" description="Helical" evidence="1">
    <location>
        <begin position="451"/>
        <end position="467"/>
    </location>
</feature>
<feature type="transmembrane region" description="Helical" evidence="1">
    <location>
        <begin position="383"/>
        <end position="405"/>
    </location>
</feature>
<feature type="transmembrane region" description="Helical" evidence="1">
    <location>
        <begin position="38"/>
        <end position="56"/>
    </location>
</feature>
<evidence type="ECO:0008006" key="4">
    <source>
        <dbReference type="Google" id="ProtNLM"/>
    </source>
</evidence>
<evidence type="ECO:0000313" key="3">
    <source>
        <dbReference type="Proteomes" id="UP000266426"/>
    </source>
</evidence>
<proteinExistence type="predicted"/>
<feature type="transmembrane region" description="Helical" evidence="1">
    <location>
        <begin position="207"/>
        <end position="226"/>
    </location>
</feature>
<feature type="transmembrane region" description="Helical" evidence="1">
    <location>
        <begin position="256"/>
        <end position="289"/>
    </location>
</feature>
<keyword evidence="1" id="KW-1133">Transmembrane helix</keyword>
<evidence type="ECO:0000313" key="2">
    <source>
        <dbReference type="EMBL" id="RJP58472.1"/>
    </source>
</evidence>
<dbReference type="AlphaFoldDB" id="A0A3A4R0F6"/>
<sequence>MFPLLIFVFCTSLILFASYRFIRAFLPCDSICDYASSLFLAVFILIHLIIIAAGSIGHLTPLSVTITCILVSIVSIAVIKPSPKEHCSKQPQPSKPMIALLTFALTCYAVSAVILTGQSVVYPSLYYDALYFYLPSAVHWIQSASLEAWTEAPPEVRYFPGGSYLIYAWQLLLIGNDSLTGFIQPIIMLGSTITLIAIGNLLRFPRIPWAICCTAFFLSPLFPLFIVEDNNDFITIYTFLAALYFLIRYYQTPTPLIIFLGGCSAGLCLGSKYAGLCWIILCAILYVLLSLSIRCPLRQRITHIALWITGIFLLGGYWYIRNALETGNPFFPSLISLLGIPLYTVPDHMRALVYSDALNDFRAYVSSFALLHHPYRLNDVREFTQYIGLNYFLMGIVPFASVIILVRNARRCLHNLKSGHMPTIFMLISAVSGVLILTMPGLALYLQNLRYILPALALLLITAGFLLKTVSGQGAGTALAILHILISVTAIKNIPSAAILIVSITTAFASLPVMVYGKPLFRRISTIQWKRVTAPAIISCIITCIPLLLYTKSITDKHRYNAESGKHSNDEILRQFWKPLANGWQWLDNHADGAVIGFCDRAYVYPLFNSRLSNRLVNLDVSSRETLYAALHNRNIDYIFFQEQFIYDQQEHRRVRAGVFSEERKWLEEIPVQSVIVFENNGVAIYHILNENNETDKHDTKSPGNTF</sequence>
<feature type="transmembrane region" description="Helical" evidence="1">
    <location>
        <begin position="62"/>
        <end position="79"/>
    </location>
</feature>
<feature type="transmembrane region" description="Helical" evidence="1">
    <location>
        <begin position="6"/>
        <end position="26"/>
    </location>
</feature>
<organism evidence="2 3">
    <name type="scientific">Candidatus Auribacter fodinae</name>
    <dbReference type="NCBI Taxonomy" id="2093366"/>
    <lineage>
        <taxon>Bacteria</taxon>
        <taxon>Pseudomonadati</taxon>
        <taxon>Candidatus Auribacterota</taxon>
        <taxon>Candidatus Auribacteria</taxon>
        <taxon>Candidatus Auribacterales</taxon>
        <taxon>Candidatus Auribacteraceae</taxon>
        <taxon>Candidatus Auribacter</taxon>
    </lineage>
</organism>
<feature type="transmembrane region" description="Helical" evidence="1">
    <location>
        <begin position="425"/>
        <end position="445"/>
    </location>
</feature>
<evidence type="ECO:0000256" key="1">
    <source>
        <dbReference type="SAM" id="Phobius"/>
    </source>
</evidence>
<reference evidence="2 3" key="1">
    <citation type="journal article" date="2017" name="ISME J.">
        <title>Energy and carbon metabolisms in a deep terrestrial subsurface fluid microbial community.</title>
        <authorList>
            <person name="Momper L."/>
            <person name="Jungbluth S.P."/>
            <person name="Lee M.D."/>
            <person name="Amend J.P."/>
        </authorList>
    </citation>
    <scope>NUCLEOTIDE SEQUENCE [LARGE SCALE GENOMIC DNA]</scope>
    <source>
        <strain evidence="2">SURF_26</strain>
    </source>
</reference>
<feature type="transmembrane region" description="Helical" evidence="1">
    <location>
        <begin position="182"/>
        <end position="201"/>
    </location>
</feature>
<keyword evidence="1" id="KW-0812">Transmembrane</keyword>